<feature type="compositionally biased region" description="Basic and acidic residues" evidence="1">
    <location>
        <begin position="345"/>
        <end position="365"/>
    </location>
</feature>
<reference evidence="3 4" key="1">
    <citation type="journal article" date="2011" name="J. Bacteriol.">
        <title>Genome sequence of the obligate intracellular animal pathogen Chlamydia pecorum E58.</title>
        <authorList>
            <person name="Mojica S."/>
            <person name="Huot Creasy H."/>
            <person name="Daugherty S."/>
            <person name="Read T.D."/>
            <person name="Kim T."/>
            <person name="Kaltenboeck B."/>
            <person name="Bavoil P."/>
            <person name="Myers G.S."/>
        </authorList>
    </citation>
    <scope>NUCLEOTIDE SEQUENCE [LARGE SCALE GENOMIC DNA]</scope>
    <source>
        <strain evidence="3 4">E58</strain>
    </source>
</reference>
<feature type="compositionally biased region" description="Basic residues" evidence="1">
    <location>
        <begin position="366"/>
        <end position="380"/>
    </location>
</feature>
<keyword evidence="4" id="KW-1185">Reference proteome</keyword>
<protein>
    <submittedName>
        <fullName evidence="3">Uncharacterized protein</fullName>
    </submittedName>
</protein>
<dbReference type="EMBL" id="CP002608">
    <property type="protein sequence ID" value="AEB41592.1"/>
    <property type="molecule type" value="Genomic_DNA"/>
</dbReference>
<evidence type="ECO:0000313" key="3">
    <source>
        <dbReference type="EMBL" id="AEB41592.1"/>
    </source>
</evidence>
<evidence type="ECO:0000256" key="1">
    <source>
        <dbReference type="SAM" id="MobiDB-lite"/>
    </source>
</evidence>
<accession>A0AA34WI45</accession>
<keyword evidence="2" id="KW-1133">Transmembrane helix</keyword>
<feature type="region of interest" description="Disordered" evidence="1">
    <location>
        <begin position="316"/>
        <end position="380"/>
    </location>
</feature>
<feature type="compositionally biased region" description="Basic and acidic residues" evidence="1">
    <location>
        <begin position="196"/>
        <end position="225"/>
    </location>
</feature>
<feature type="region of interest" description="Disordered" evidence="1">
    <location>
        <begin position="189"/>
        <end position="276"/>
    </location>
</feature>
<gene>
    <name evidence="3" type="ordered locus">G5S_0631</name>
</gene>
<feature type="compositionally biased region" description="Polar residues" evidence="1">
    <location>
        <begin position="329"/>
        <end position="341"/>
    </location>
</feature>
<sequence length="380" mass="40767">MSNSVGSSTPQAPASSSVVSPQSGGARERLQRHTQGIFQRFFTIPDRHPRMRVVFDIAIIALSLIAIISILAVTQGQGLLLYGLIPSALVGVFGVTLLISDLATSERLQRVADTATAILLPLIVLGIATALIASACLSAGGTALLLANPQFIMGVVTIGLFFISLSKVSCAHIKRELLDTTKKTETISRAVSPEPSLKDAKKIAEERKTPLSQKDMSRRHFDTEARKHRRSRETLKRSQGGVSSEDIQRPQESSSPRVSSDSSCSSSSIYCTPPGSPVSPYATPIPIAELQQESSSSFAPIDPAPVTSSNVQIVVPTPVYPPVPSSTPIKSSLGSFRTTPASSSKKLDKEKQDDSQQDQDSDKEKNKKKKGPKKSPRNKK</sequence>
<evidence type="ECO:0000256" key="2">
    <source>
        <dbReference type="SAM" id="Phobius"/>
    </source>
</evidence>
<dbReference type="Proteomes" id="UP000008305">
    <property type="component" value="Chromosome"/>
</dbReference>
<evidence type="ECO:0000313" key="4">
    <source>
        <dbReference type="Proteomes" id="UP000008305"/>
    </source>
</evidence>
<dbReference type="InterPro" id="IPR035355">
    <property type="entry name" value="DUF5423"/>
</dbReference>
<feature type="transmembrane region" description="Helical" evidence="2">
    <location>
        <begin position="53"/>
        <end position="73"/>
    </location>
</feature>
<proteinExistence type="predicted"/>
<feature type="transmembrane region" description="Helical" evidence="2">
    <location>
        <begin position="119"/>
        <end position="145"/>
    </location>
</feature>
<dbReference type="Pfam" id="PF17461">
    <property type="entry name" value="DUF5423"/>
    <property type="match status" value="1"/>
</dbReference>
<name>A0AA34WI45_CHLPE</name>
<feature type="compositionally biased region" description="Low complexity" evidence="1">
    <location>
        <begin position="253"/>
        <end position="268"/>
    </location>
</feature>
<keyword evidence="2" id="KW-0472">Membrane</keyword>
<feature type="transmembrane region" description="Helical" evidence="2">
    <location>
        <begin position="79"/>
        <end position="99"/>
    </location>
</feature>
<organism evidence="3 4">
    <name type="scientific">Chlamydia pecorum (strain ATCC VR-628 / DSM 29919 / E58)</name>
    <name type="common">Chlamydophila pecorum</name>
    <dbReference type="NCBI Taxonomy" id="331635"/>
    <lineage>
        <taxon>Bacteria</taxon>
        <taxon>Pseudomonadati</taxon>
        <taxon>Chlamydiota</taxon>
        <taxon>Chlamydiia</taxon>
        <taxon>Chlamydiales</taxon>
        <taxon>Chlamydiaceae</taxon>
        <taxon>Chlamydia/Chlamydophila group</taxon>
        <taxon>Chlamydia</taxon>
    </lineage>
</organism>
<dbReference type="KEGG" id="cpm:G5S_0631"/>
<feature type="region of interest" description="Disordered" evidence="1">
    <location>
        <begin position="1"/>
        <end position="25"/>
    </location>
</feature>
<feature type="transmembrane region" description="Helical" evidence="2">
    <location>
        <begin position="151"/>
        <end position="173"/>
    </location>
</feature>
<dbReference type="RefSeq" id="WP_013712670.1">
    <property type="nucleotide sequence ID" value="NC_015408.1"/>
</dbReference>
<dbReference type="AlphaFoldDB" id="A0AA34WI45"/>
<keyword evidence="2" id="KW-0812">Transmembrane</keyword>